<name>A0A6L2P0Y3_TANCI</name>
<dbReference type="AlphaFoldDB" id="A0A6L2P0Y3"/>
<protein>
    <recommendedName>
        <fullName evidence="4">Transposase (Putative), gypsy type</fullName>
    </recommendedName>
</protein>
<organism evidence="3">
    <name type="scientific">Tanacetum cinerariifolium</name>
    <name type="common">Dalmatian daisy</name>
    <name type="synonym">Chrysanthemum cinerariifolium</name>
    <dbReference type="NCBI Taxonomy" id="118510"/>
    <lineage>
        <taxon>Eukaryota</taxon>
        <taxon>Viridiplantae</taxon>
        <taxon>Streptophyta</taxon>
        <taxon>Embryophyta</taxon>
        <taxon>Tracheophyta</taxon>
        <taxon>Spermatophyta</taxon>
        <taxon>Magnoliopsida</taxon>
        <taxon>eudicotyledons</taxon>
        <taxon>Gunneridae</taxon>
        <taxon>Pentapetalae</taxon>
        <taxon>asterids</taxon>
        <taxon>campanulids</taxon>
        <taxon>Asterales</taxon>
        <taxon>Asteraceae</taxon>
        <taxon>Asteroideae</taxon>
        <taxon>Anthemideae</taxon>
        <taxon>Anthemidinae</taxon>
        <taxon>Tanacetum</taxon>
    </lineage>
</organism>
<accession>A0A6L2P0Y3</accession>
<evidence type="ECO:0000256" key="2">
    <source>
        <dbReference type="SAM" id="Phobius"/>
    </source>
</evidence>
<sequence length="484" mass="53700">MSKNDMKDRICAISKNNLKDLVKTYHIPLDIHPYFPNPGFTMDRLPGDAIGIYSEFLWFSGVHVPFLTFLLSVLKYFKNDVQRLCSCLIHLHEMREEVLVHSGLKMSIYDFMTFPSWSDAKVIEESHHLSLSLLSVFRRILLCRDLEAGSSAVELDQAEGTDEADLADLCAKIEDSLERDEGVSMRAVSAPTPRLGMRLGAPPSIAVVSAYEPSHVGTLAPTSTSGRSLSLGGVVASGCVGKSEAEVNRRQIDPLDCLARSALARDATYDQILDDYFGTATRGEEIDLTLFPLTPGPITCLTHIKDPNVCRKALDQTITLAELRRIESLLPLELSNHVNVLSALLNLDKKKWDVKLLRSEVTSLDSKLENLQRGCDALGQENKKLQELTQTDAKLLEQALTMRDLQNELVREKSKSQGYKDAMDGLREEVTQFVGSGMESLVQKLLSSDKFHAALACVASLGINYGVEREKRMGRIDVEFEAAV</sequence>
<comment type="caution">
    <text evidence="3">The sequence shown here is derived from an EMBL/GenBank/DDBJ whole genome shotgun (WGS) entry which is preliminary data.</text>
</comment>
<feature type="coiled-coil region" evidence="1">
    <location>
        <begin position="354"/>
        <end position="422"/>
    </location>
</feature>
<gene>
    <name evidence="3" type="ORF">Tci_064149</name>
</gene>
<keyword evidence="1" id="KW-0175">Coiled coil</keyword>
<evidence type="ECO:0000313" key="3">
    <source>
        <dbReference type="EMBL" id="GEU92171.1"/>
    </source>
</evidence>
<feature type="transmembrane region" description="Helical" evidence="2">
    <location>
        <begin position="56"/>
        <end position="77"/>
    </location>
</feature>
<evidence type="ECO:0008006" key="4">
    <source>
        <dbReference type="Google" id="ProtNLM"/>
    </source>
</evidence>
<keyword evidence="2" id="KW-0812">Transmembrane</keyword>
<dbReference type="EMBL" id="BKCJ010010565">
    <property type="protein sequence ID" value="GEU92171.1"/>
    <property type="molecule type" value="Genomic_DNA"/>
</dbReference>
<reference evidence="3" key="1">
    <citation type="journal article" date="2019" name="Sci. Rep.">
        <title>Draft genome of Tanacetum cinerariifolium, the natural source of mosquito coil.</title>
        <authorList>
            <person name="Yamashiro T."/>
            <person name="Shiraishi A."/>
            <person name="Satake H."/>
            <person name="Nakayama K."/>
        </authorList>
    </citation>
    <scope>NUCLEOTIDE SEQUENCE</scope>
</reference>
<keyword evidence="2" id="KW-1133">Transmembrane helix</keyword>
<keyword evidence="2" id="KW-0472">Membrane</keyword>
<proteinExistence type="predicted"/>
<evidence type="ECO:0000256" key="1">
    <source>
        <dbReference type="SAM" id="Coils"/>
    </source>
</evidence>